<name>A0A6A6Y8N4_9PEZI</name>
<dbReference type="PANTHER" id="PTHR43399:SF4">
    <property type="entry name" value="CELL WALL-ASSOCIATED PROTEASE"/>
    <property type="match status" value="1"/>
</dbReference>
<feature type="domain" description="Peptidase S8/S53" evidence="6">
    <location>
        <begin position="262"/>
        <end position="498"/>
    </location>
</feature>
<evidence type="ECO:0000259" key="6">
    <source>
        <dbReference type="Pfam" id="PF00082"/>
    </source>
</evidence>
<dbReference type="Gene3D" id="3.40.50.200">
    <property type="entry name" value="Peptidase S8/S53 domain"/>
    <property type="match status" value="1"/>
</dbReference>
<dbReference type="InterPro" id="IPR051048">
    <property type="entry name" value="Peptidase_S8/S53_subtilisin"/>
</dbReference>
<feature type="active site" description="Charge relay system" evidence="5">
    <location>
        <position position="271"/>
    </location>
</feature>
<protein>
    <submittedName>
        <fullName evidence="8 10">Subtilisin-like protein</fullName>
    </submittedName>
</protein>
<dbReference type="AlphaFoldDB" id="A0A6A6Y8N4"/>
<dbReference type="InterPro" id="IPR000209">
    <property type="entry name" value="Peptidase_S8/S53_dom"/>
</dbReference>
<comment type="similarity">
    <text evidence="1 5">Belongs to the peptidase S8 family.</text>
</comment>
<dbReference type="PRINTS" id="PR00723">
    <property type="entry name" value="SUBTILISIN"/>
</dbReference>
<evidence type="ECO:0000313" key="9">
    <source>
        <dbReference type="Proteomes" id="UP000504636"/>
    </source>
</evidence>
<dbReference type="Pfam" id="PF24476">
    <property type="entry name" value="DUF7580"/>
    <property type="match status" value="1"/>
</dbReference>
<reference evidence="10" key="2">
    <citation type="submission" date="2020-04" db="EMBL/GenBank/DDBJ databases">
        <authorList>
            <consortium name="NCBI Genome Project"/>
        </authorList>
    </citation>
    <scope>NUCLEOTIDE SEQUENCE</scope>
    <source>
        <strain evidence="10">CBS 304.34</strain>
    </source>
</reference>
<proteinExistence type="inferred from homology"/>
<evidence type="ECO:0000313" key="10">
    <source>
        <dbReference type="RefSeq" id="XP_033571887.1"/>
    </source>
</evidence>
<keyword evidence="9" id="KW-1185">Reference proteome</keyword>
<dbReference type="RefSeq" id="XP_033571887.1">
    <property type="nucleotide sequence ID" value="XM_033712737.1"/>
</dbReference>
<dbReference type="Proteomes" id="UP000504636">
    <property type="component" value="Unplaced"/>
</dbReference>
<dbReference type="SUPFAM" id="SSF52743">
    <property type="entry name" value="Subtilisin-like"/>
    <property type="match status" value="1"/>
</dbReference>
<dbReference type="InterPro" id="IPR056002">
    <property type="entry name" value="DUF7580"/>
</dbReference>
<organism evidence="8">
    <name type="scientific">Mytilinidion resinicola</name>
    <dbReference type="NCBI Taxonomy" id="574789"/>
    <lineage>
        <taxon>Eukaryota</taxon>
        <taxon>Fungi</taxon>
        <taxon>Dikarya</taxon>
        <taxon>Ascomycota</taxon>
        <taxon>Pezizomycotina</taxon>
        <taxon>Dothideomycetes</taxon>
        <taxon>Pleosporomycetidae</taxon>
        <taxon>Mytilinidiales</taxon>
        <taxon>Mytilinidiaceae</taxon>
        <taxon>Mytilinidion</taxon>
    </lineage>
</organism>
<keyword evidence="3 5" id="KW-0378">Hydrolase</keyword>
<dbReference type="GeneID" id="54453630"/>
<feature type="active site" description="Charge relay system" evidence="5">
    <location>
        <position position="318"/>
    </location>
</feature>
<evidence type="ECO:0000256" key="2">
    <source>
        <dbReference type="ARBA" id="ARBA00022670"/>
    </source>
</evidence>
<dbReference type="OrthoDB" id="3797656at2759"/>
<gene>
    <name evidence="8 10" type="ORF">BDZ99DRAFT_145794</name>
</gene>
<evidence type="ECO:0000256" key="1">
    <source>
        <dbReference type="ARBA" id="ARBA00011073"/>
    </source>
</evidence>
<keyword evidence="2 5" id="KW-0645">Protease</keyword>
<evidence type="ECO:0000256" key="5">
    <source>
        <dbReference type="PROSITE-ProRule" id="PRU01240"/>
    </source>
</evidence>
<evidence type="ECO:0000256" key="3">
    <source>
        <dbReference type="ARBA" id="ARBA00022801"/>
    </source>
</evidence>
<dbReference type="GO" id="GO:0004252">
    <property type="term" value="F:serine-type endopeptidase activity"/>
    <property type="evidence" value="ECO:0007669"/>
    <property type="project" value="UniProtKB-UniRule"/>
</dbReference>
<feature type="active site" description="Charge relay system" evidence="5">
    <location>
        <position position="481"/>
    </location>
</feature>
<keyword evidence="4 5" id="KW-0720">Serine protease</keyword>
<sequence length="561" mass="63880">MDYAPIPLSTALKNNLLSSTSKIQLAFTLSKAFWQYYESDWMRAAWNFQTVQLLPQRDEDERCGIATLDCEAEVPFLKIDTISPDGPFFSEYEPQNQRMHRYPYILNLCLLLVLLCTEQGSPHESSPTQNRIYSFCAMKIKHKQSVWPVIELSDERKRKYKEIVRKCLPNPREDICLSLAERRAWLRDNVVRPLYELLQDMQCSDTDDAPETEEAGLQTNPQIDMDEIAKTPSNESRRWINNIKFSPMQRYICQELKNDKKGRRPKIAIIDTGYDGEARWLDNPFKNRLSQKDEAGTISQNWKDFWENNDQPQDDSGHGTSMLYTVMNIAPFADVCVARIAGNSEDLRQEDSRTTKNLADAIRWAAEVQEADIISLSLGWEQEKLVEGRYVISNVIFDALGKRNQKVLLFAAASNYGGGRYELFPAKHPNVFSIRATNALGKHEDFNPPLPDDGSEVVGTLGVGVPTKERTHEETGRTGTSVATAVAAGFAAIVVAYINIHGEGRLWEGLRTHTGFTRLLREGISTEPEARKRFVTLEKLYGNNWKRHFESCLDGVTSRPN</sequence>
<feature type="domain" description="DUF7580" evidence="7">
    <location>
        <begin position="16"/>
        <end position="169"/>
    </location>
</feature>
<dbReference type="EMBL" id="MU003711">
    <property type="protein sequence ID" value="KAF2804923.1"/>
    <property type="molecule type" value="Genomic_DNA"/>
</dbReference>
<reference evidence="10" key="3">
    <citation type="submission" date="2025-04" db="UniProtKB">
        <authorList>
            <consortium name="RefSeq"/>
        </authorList>
    </citation>
    <scope>IDENTIFICATION</scope>
    <source>
        <strain evidence="10">CBS 304.34</strain>
    </source>
</reference>
<reference evidence="8 10" key="1">
    <citation type="journal article" date="2020" name="Stud. Mycol.">
        <title>101 Dothideomycetes genomes: a test case for predicting lifestyles and emergence of pathogens.</title>
        <authorList>
            <person name="Haridas S."/>
            <person name="Albert R."/>
            <person name="Binder M."/>
            <person name="Bloem J."/>
            <person name="Labutti K."/>
            <person name="Salamov A."/>
            <person name="Andreopoulos B."/>
            <person name="Baker S."/>
            <person name="Barry K."/>
            <person name="Bills G."/>
            <person name="Bluhm B."/>
            <person name="Cannon C."/>
            <person name="Castanera R."/>
            <person name="Culley D."/>
            <person name="Daum C."/>
            <person name="Ezra D."/>
            <person name="Gonzalez J."/>
            <person name="Henrissat B."/>
            <person name="Kuo A."/>
            <person name="Liang C."/>
            <person name="Lipzen A."/>
            <person name="Lutzoni F."/>
            <person name="Magnuson J."/>
            <person name="Mondo S."/>
            <person name="Nolan M."/>
            <person name="Ohm R."/>
            <person name="Pangilinan J."/>
            <person name="Park H.-J."/>
            <person name="Ramirez L."/>
            <person name="Alfaro M."/>
            <person name="Sun H."/>
            <person name="Tritt A."/>
            <person name="Yoshinaga Y."/>
            <person name="Zwiers L.-H."/>
            <person name="Turgeon B."/>
            <person name="Goodwin S."/>
            <person name="Spatafora J."/>
            <person name="Crous P."/>
            <person name="Grigoriev I."/>
        </authorList>
    </citation>
    <scope>NUCLEOTIDE SEQUENCE</scope>
    <source>
        <strain evidence="8 10">CBS 304.34</strain>
    </source>
</reference>
<dbReference type="Pfam" id="PF00082">
    <property type="entry name" value="Peptidase_S8"/>
    <property type="match status" value="1"/>
</dbReference>
<dbReference type="GO" id="GO:0006508">
    <property type="term" value="P:proteolysis"/>
    <property type="evidence" value="ECO:0007669"/>
    <property type="project" value="UniProtKB-KW"/>
</dbReference>
<evidence type="ECO:0000313" key="8">
    <source>
        <dbReference type="EMBL" id="KAF2804923.1"/>
    </source>
</evidence>
<accession>A0A6A6Y8N4</accession>
<evidence type="ECO:0000259" key="7">
    <source>
        <dbReference type="Pfam" id="PF24476"/>
    </source>
</evidence>
<dbReference type="InterPro" id="IPR015500">
    <property type="entry name" value="Peptidase_S8_subtilisin-rel"/>
</dbReference>
<dbReference type="PROSITE" id="PS51892">
    <property type="entry name" value="SUBTILASE"/>
    <property type="match status" value="1"/>
</dbReference>
<dbReference type="InterPro" id="IPR036852">
    <property type="entry name" value="Peptidase_S8/S53_dom_sf"/>
</dbReference>
<dbReference type="CDD" id="cd00306">
    <property type="entry name" value="Peptidases_S8_S53"/>
    <property type="match status" value="1"/>
</dbReference>
<evidence type="ECO:0000256" key="4">
    <source>
        <dbReference type="ARBA" id="ARBA00022825"/>
    </source>
</evidence>
<dbReference type="PANTHER" id="PTHR43399">
    <property type="entry name" value="SUBTILISIN-RELATED"/>
    <property type="match status" value="1"/>
</dbReference>